<accession>A0A2G5F7W6</accession>
<dbReference type="EMBL" id="KZ305019">
    <property type="protein sequence ID" value="PIA64073.1"/>
    <property type="molecule type" value="Genomic_DNA"/>
</dbReference>
<dbReference type="InParanoid" id="A0A2G5F7W6"/>
<dbReference type="GO" id="GO:0006950">
    <property type="term" value="P:response to stress"/>
    <property type="evidence" value="ECO:0007669"/>
    <property type="project" value="UniProtKB-ARBA"/>
</dbReference>
<evidence type="ECO:0000256" key="3">
    <source>
        <dbReference type="SAM" id="MobiDB-lite"/>
    </source>
</evidence>
<feature type="compositionally biased region" description="Polar residues" evidence="3">
    <location>
        <begin position="188"/>
        <end position="202"/>
    </location>
</feature>
<proteinExistence type="predicted"/>
<dbReference type="Proteomes" id="UP000230069">
    <property type="component" value="Unassembled WGS sequence"/>
</dbReference>
<protein>
    <recommendedName>
        <fullName evidence="6">Oxidative stress 3</fullName>
    </recommendedName>
</protein>
<organism evidence="4 5">
    <name type="scientific">Aquilegia coerulea</name>
    <name type="common">Rocky mountain columbine</name>
    <dbReference type="NCBI Taxonomy" id="218851"/>
    <lineage>
        <taxon>Eukaryota</taxon>
        <taxon>Viridiplantae</taxon>
        <taxon>Streptophyta</taxon>
        <taxon>Embryophyta</taxon>
        <taxon>Tracheophyta</taxon>
        <taxon>Spermatophyta</taxon>
        <taxon>Magnoliopsida</taxon>
        <taxon>Ranunculales</taxon>
        <taxon>Ranunculaceae</taxon>
        <taxon>Thalictroideae</taxon>
        <taxon>Aquilegia</taxon>
    </lineage>
</organism>
<feature type="compositionally biased region" description="Polar residues" evidence="3">
    <location>
        <begin position="164"/>
        <end position="180"/>
    </location>
</feature>
<feature type="region of interest" description="Disordered" evidence="3">
    <location>
        <begin position="1"/>
        <end position="78"/>
    </location>
</feature>
<dbReference type="STRING" id="218851.A0A2G5F7W6"/>
<keyword evidence="2" id="KW-0539">Nucleus</keyword>
<dbReference type="InterPro" id="IPR051992">
    <property type="entry name" value="OxStress_Response_Reg"/>
</dbReference>
<evidence type="ECO:0000256" key="2">
    <source>
        <dbReference type="ARBA" id="ARBA00023242"/>
    </source>
</evidence>
<dbReference type="PANTHER" id="PTHR33172">
    <property type="entry name" value="OS08G0516900 PROTEIN"/>
    <property type="match status" value="1"/>
</dbReference>
<dbReference type="GO" id="GO:0005634">
    <property type="term" value="C:nucleus"/>
    <property type="evidence" value="ECO:0007669"/>
    <property type="project" value="UniProtKB-SubCell"/>
</dbReference>
<keyword evidence="5" id="KW-1185">Reference proteome</keyword>
<comment type="subcellular location">
    <subcellularLocation>
        <location evidence="1">Nucleus</location>
    </subcellularLocation>
</comment>
<dbReference type="AlphaFoldDB" id="A0A2G5F7W6"/>
<dbReference type="OrthoDB" id="1938584at2759"/>
<evidence type="ECO:0000313" key="5">
    <source>
        <dbReference type="Proteomes" id="UP000230069"/>
    </source>
</evidence>
<feature type="compositionally biased region" description="Polar residues" evidence="3">
    <location>
        <begin position="144"/>
        <end position="156"/>
    </location>
</feature>
<gene>
    <name evidence="4" type="ORF">AQUCO_00201399v1</name>
</gene>
<dbReference type="FunCoup" id="A0A2G5F7W6">
    <property type="interactions" value="254"/>
</dbReference>
<feature type="compositionally biased region" description="Low complexity" evidence="3">
    <location>
        <begin position="32"/>
        <end position="49"/>
    </location>
</feature>
<feature type="region of interest" description="Disordered" evidence="3">
    <location>
        <begin position="144"/>
        <end position="202"/>
    </location>
</feature>
<evidence type="ECO:0000313" key="4">
    <source>
        <dbReference type="EMBL" id="PIA64073.1"/>
    </source>
</evidence>
<evidence type="ECO:0000256" key="1">
    <source>
        <dbReference type="ARBA" id="ARBA00004123"/>
    </source>
</evidence>
<feature type="compositionally biased region" description="Polar residues" evidence="3">
    <location>
        <begin position="1"/>
        <end position="16"/>
    </location>
</feature>
<feature type="compositionally biased region" description="Low complexity" evidence="3">
    <location>
        <begin position="57"/>
        <end position="67"/>
    </location>
</feature>
<dbReference type="PANTHER" id="PTHR33172:SF29">
    <property type="entry name" value="OS06G0559400 PROTEIN"/>
    <property type="match status" value="1"/>
</dbReference>
<reference evidence="4 5" key="1">
    <citation type="submission" date="2017-09" db="EMBL/GenBank/DDBJ databases">
        <title>WGS assembly of Aquilegia coerulea Goldsmith.</title>
        <authorList>
            <person name="Hodges S."/>
            <person name="Kramer E."/>
            <person name="Nordborg M."/>
            <person name="Tomkins J."/>
            <person name="Borevitz J."/>
            <person name="Derieg N."/>
            <person name="Yan J."/>
            <person name="Mihaltcheva S."/>
            <person name="Hayes R.D."/>
            <person name="Rokhsar D."/>
        </authorList>
    </citation>
    <scope>NUCLEOTIDE SEQUENCE [LARGE SCALE GENOMIC DNA]</scope>
    <source>
        <strain evidence="5">cv. Goldsmith</strain>
    </source>
</reference>
<evidence type="ECO:0008006" key="6">
    <source>
        <dbReference type="Google" id="ProtNLM"/>
    </source>
</evidence>
<name>A0A2G5F7W6_AQUCA</name>
<sequence>MIEMSMSTSFNQQNNLGIMDNNNDQYQDDLDSISSSSSSNVSNASSNSSDFMEDATSSPSLSSSSSSDHTNGTTCDGPLYEMASLMQQLPLKRGLSKHFQGKSQSFTSLSNVRCLEDLAKPDHNPSYKKKLKSCKSYAGGLSETNKVSHPKTCSKTISKKASRGSWSSLSIAKRNNSFSGNKPPVPPQRSSSTLFNQTPLFA</sequence>